<keyword evidence="1" id="KW-0812">Transmembrane</keyword>
<dbReference type="AlphaFoldDB" id="A0A1M6IQK8"/>
<proteinExistence type="predicted"/>
<keyword evidence="1" id="KW-0472">Membrane</keyword>
<protein>
    <submittedName>
        <fullName evidence="2">Uncharacterized protein</fullName>
    </submittedName>
</protein>
<evidence type="ECO:0000313" key="3">
    <source>
        <dbReference type="Proteomes" id="UP000189935"/>
    </source>
</evidence>
<evidence type="ECO:0000256" key="1">
    <source>
        <dbReference type="SAM" id="Phobius"/>
    </source>
</evidence>
<dbReference type="Proteomes" id="UP000189935">
    <property type="component" value="Chromosome I"/>
</dbReference>
<organism evidence="2 3">
    <name type="scientific">Bradyrhizobium lablabi</name>
    <dbReference type="NCBI Taxonomy" id="722472"/>
    <lineage>
        <taxon>Bacteria</taxon>
        <taxon>Pseudomonadati</taxon>
        <taxon>Pseudomonadota</taxon>
        <taxon>Alphaproteobacteria</taxon>
        <taxon>Hyphomicrobiales</taxon>
        <taxon>Nitrobacteraceae</taxon>
        <taxon>Bradyrhizobium</taxon>
    </lineage>
</organism>
<gene>
    <name evidence="2" type="ORF">SAMN05444159_0435</name>
</gene>
<name>A0A1M6IQK8_9BRAD</name>
<sequence>MTPYLIAAREGIIWWVTLTLMPVEIAFGAIEAEIDRRVVSP</sequence>
<evidence type="ECO:0000313" key="2">
    <source>
        <dbReference type="EMBL" id="SHJ36766.1"/>
    </source>
</evidence>
<dbReference type="EMBL" id="LT670844">
    <property type="protein sequence ID" value="SHJ36766.1"/>
    <property type="molecule type" value="Genomic_DNA"/>
</dbReference>
<feature type="transmembrane region" description="Helical" evidence="1">
    <location>
        <begin position="12"/>
        <end position="30"/>
    </location>
</feature>
<keyword evidence="1" id="KW-1133">Transmembrane helix</keyword>
<dbReference type="RefSeq" id="WP_283807594.1">
    <property type="nucleotide sequence ID" value="NZ_LT670844.1"/>
</dbReference>
<reference evidence="2 3" key="1">
    <citation type="submission" date="2016-11" db="EMBL/GenBank/DDBJ databases">
        <authorList>
            <person name="Jaros S."/>
            <person name="Januszkiewicz K."/>
            <person name="Wedrychowicz H."/>
        </authorList>
    </citation>
    <scope>NUCLEOTIDE SEQUENCE [LARGE SCALE GENOMIC DNA]</scope>
    <source>
        <strain evidence="2 3">GAS499</strain>
    </source>
</reference>
<accession>A0A1M6IQK8</accession>